<dbReference type="PRINTS" id="PR00038">
    <property type="entry name" value="HTHLUXR"/>
</dbReference>
<dbReference type="CDD" id="cd17535">
    <property type="entry name" value="REC_NarL-like"/>
    <property type="match status" value="1"/>
</dbReference>
<dbReference type="SMART" id="SM00448">
    <property type="entry name" value="REC"/>
    <property type="match status" value="1"/>
</dbReference>
<evidence type="ECO:0000259" key="5">
    <source>
        <dbReference type="PROSITE" id="PS50110"/>
    </source>
</evidence>
<dbReference type="PROSITE" id="PS00622">
    <property type="entry name" value="HTH_LUXR_1"/>
    <property type="match status" value="1"/>
</dbReference>
<reference evidence="6" key="1">
    <citation type="submission" date="2022-10" db="EMBL/GenBank/DDBJ databases">
        <title>The complete genomes of actinobacterial strains from the NBC collection.</title>
        <authorList>
            <person name="Joergensen T.S."/>
            <person name="Alvarez Arevalo M."/>
            <person name="Sterndorff E.B."/>
            <person name="Faurdal D."/>
            <person name="Vuksanovic O."/>
            <person name="Mourched A.-S."/>
            <person name="Charusanti P."/>
            <person name="Shaw S."/>
            <person name="Blin K."/>
            <person name="Weber T."/>
        </authorList>
    </citation>
    <scope>NUCLEOTIDE SEQUENCE</scope>
    <source>
        <strain evidence="6">NBC_00283</strain>
        <plasmid evidence="6">unnamed1</plasmid>
    </source>
</reference>
<dbReference type="InterPro" id="IPR039420">
    <property type="entry name" value="WalR-like"/>
</dbReference>
<geneLocation type="plasmid" evidence="6 7">
    <name>unnamed1</name>
</geneLocation>
<dbReference type="SUPFAM" id="SSF46894">
    <property type="entry name" value="C-terminal effector domain of the bipartite response regulators"/>
    <property type="match status" value="1"/>
</dbReference>
<dbReference type="Gene3D" id="3.40.50.2300">
    <property type="match status" value="1"/>
</dbReference>
<dbReference type="CDD" id="cd06170">
    <property type="entry name" value="LuxR_C_like"/>
    <property type="match status" value="1"/>
</dbReference>
<dbReference type="SMART" id="SM00421">
    <property type="entry name" value="HTH_LUXR"/>
    <property type="match status" value="1"/>
</dbReference>
<accession>A0ABZ1RYS8</accession>
<dbReference type="EMBL" id="CP108058">
    <property type="protein sequence ID" value="WUO51197.1"/>
    <property type="molecule type" value="Genomic_DNA"/>
</dbReference>
<evidence type="ECO:0000256" key="3">
    <source>
        <dbReference type="PROSITE-ProRule" id="PRU00169"/>
    </source>
</evidence>
<feature type="domain" description="Response regulatory" evidence="5">
    <location>
        <begin position="18"/>
        <end position="136"/>
    </location>
</feature>
<dbReference type="SUPFAM" id="SSF52172">
    <property type="entry name" value="CheY-like"/>
    <property type="match status" value="1"/>
</dbReference>
<feature type="modified residue" description="4-aspartylphosphate" evidence="3">
    <location>
        <position position="69"/>
    </location>
</feature>
<dbReference type="Pfam" id="PF00072">
    <property type="entry name" value="Response_reg"/>
    <property type="match status" value="1"/>
</dbReference>
<dbReference type="InterPro" id="IPR000792">
    <property type="entry name" value="Tscrpt_reg_LuxR_C"/>
</dbReference>
<dbReference type="InterPro" id="IPR011006">
    <property type="entry name" value="CheY-like_superfamily"/>
</dbReference>
<evidence type="ECO:0000259" key="4">
    <source>
        <dbReference type="PROSITE" id="PS50043"/>
    </source>
</evidence>
<dbReference type="PROSITE" id="PS50043">
    <property type="entry name" value="HTH_LUXR_2"/>
    <property type="match status" value="1"/>
</dbReference>
<dbReference type="InterPro" id="IPR058245">
    <property type="entry name" value="NreC/VraR/RcsB-like_REC"/>
</dbReference>
<name>A0ABZ1RYS8_9ACTN</name>
<protein>
    <submittedName>
        <fullName evidence="6">Response regulator transcription factor</fullName>
    </submittedName>
</protein>
<proteinExistence type="predicted"/>
<dbReference type="Pfam" id="PF00196">
    <property type="entry name" value="GerE"/>
    <property type="match status" value="1"/>
</dbReference>
<dbReference type="RefSeq" id="WP_234377562.1">
    <property type="nucleotide sequence ID" value="NZ_CP108058.1"/>
</dbReference>
<dbReference type="PROSITE" id="PS50110">
    <property type="entry name" value="RESPONSE_REGULATORY"/>
    <property type="match status" value="1"/>
</dbReference>
<evidence type="ECO:0000313" key="7">
    <source>
        <dbReference type="Proteomes" id="UP001432075"/>
    </source>
</evidence>
<keyword evidence="7" id="KW-1185">Reference proteome</keyword>
<dbReference type="PANTHER" id="PTHR43214:SF43">
    <property type="entry name" value="TWO-COMPONENT RESPONSE REGULATOR"/>
    <property type="match status" value="1"/>
</dbReference>
<feature type="domain" description="HTH luxR-type" evidence="4">
    <location>
        <begin position="162"/>
        <end position="227"/>
    </location>
</feature>
<evidence type="ECO:0000256" key="1">
    <source>
        <dbReference type="ARBA" id="ARBA00022553"/>
    </source>
</evidence>
<dbReference type="InterPro" id="IPR016032">
    <property type="entry name" value="Sig_transdc_resp-reg_C-effctor"/>
</dbReference>
<sequence>MTTYASVSHSPVSHSPLHVAVVERNPLLRAGICAALTAAAGIEVVMDTGSAPGLGALVGAAAPDVILLDLDLPGSAALEVCRELVAGTGRRRAVLGMTGRGADAALVRSALLAGVRGCLAKDAGGPEVVGAVHMVARGLMVAGSPMDQVLSGLLTAGGRTAERQVLPELTRREREILDLVARGFDNRCIARTLTLADKTVRNHVSAVLGKIGVSSRGQAIVLAREAGLGTSAR</sequence>
<keyword evidence="2" id="KW-0238">DNA-binding</keyword>
<evidence type="ECO:0000256" key="2">
    <source>
        <dbReference type="ARBA" id="ARBA00023125"/>
    </source>
</evidence>
<keyword evidence="6" id="KW-0614">Plasmid</keyword>
<evidence type="ECO:0000313" key="6">
    <source>
        <dbReference type="EMBL" id="WUO51197.1"/>
    </source>
</evidence>
<organism evidence="6 7">
    <name type="scientific">Streptomyces goshikiensis</name>
    <dbReference type="NCBI Taxonomy" id="1942"/>
    <lineage>
        <taxon>Bacteria</taxon>
        <taxon>Bacillati</taxon>
        <taxon>Actinomycetota</taxon>
        <taxon>Actinomycetes</taxon>
        <taxon>Kitasatosporales</taxon>
        <taxon>Streptomycetaceae</taxon>
        <taxon>Streptomyces</taxon>
    </lineage>
</organism>
<keyword evidence="1 3" id="KW-0597">Phosphoprotein</keyword>
<gene>
    <name evidence="6" type="ORF">OHU17_35590</name>
</gene>
<dbReference type="PANTHER" id="PTHR43214">
    <property type="entry name" value="TWO-COMPONENT RESPONSE REGULATOR"/>
    <property type="match status" value="1"/>
</dbReference>
<dbReference type="Proteomes" id="UP001432075">
    <property type="component" value="Plasmid unnamed1"/>
</dbReference>
<dbReference type="InterPro" id="IPR001789">
    <property type="entry name" value="Sig_transdc_resp-reg_receiver"/>
</dbReference>